<feature type="region of interest" description="Disordered" evidence="3">
    <location>
        <begin position="664"/>
        <end position="729"/>
    </location>
</feature>
<feature type="compositionally biased region" description="Basic and acidic residues" evidence="3">
    <location>
        <begin position="1225"/>
        <end position="1239"/>
    </location>
</feature>
<reference evidence="4 5" key="1">
    <citation type="submission" date="2022-12" db="EMBL/GenBank/DDBJ databases">
        <title>Chromosome-level genome of Tegillarca granosa.</title>
        <authorList>
            <person name="Kim J."/>
        </authorList>
    </citation>
    <scope>NUCLEOTIDE SEQUENCE [LARGE SCALE GENOMIC DNA]</scope>
    <source>
        <strain evidence="4">Teg-2019</strain>
        <tissue evidence="4">Adductor muscle</tissue>
    </source>
</reference>
<sequence length="1239" mass="139855">MNEMKKRLKELAQNVKGGKYPIEPQHEKDVLGKTFKDIQTFMNEQMNKSFKEHDQSKRKMDQAAAEIQTLKENLKKAENKFSQQERKNKEKENKSLAETSANMEEIKRLENEVQRLRNALKDLQNRAAQGRVTKIVYRPESESDRSSLNSEEKVLYDELQRELMELRRHMRSKEEDNANRLAEAETEAAMLEQAMKDQERQFEKEFSRQQEEFELMKEKQEARMQVIAQDLDQATQAADYLQGVLDERERQLDHELQEADMTNHMITAQEEELVRLYEILDAQRDEIERLNDMLDGLSHQGLDAGPGFDDELWRLRQEVNRLKETLAMQTAYVQTMPQIQTSTGTQAQFGTQYDPPPAPGFRDIPYQGQAAGPLPRPQLSQYQGVPMSMGGVPVTRSSMGTSYAGPPASSMYPHPAGTSGIPHGGQRDVTTPPGVRPAGATERQSRSADGRAPGHSTSVKRPSDRVHSEENDRISVKSQRSQGSHRSRRSAEGRRSRSGKGKSRDSATAFEPVHKPQAYKPVMSSAPTQSYSGAGQPAYGTTPGFQPISGPSRGIQTVPYIGASRGIQTGGFRPGLEGSSRPGIPGAAGTQTPGYASTQTPGYASVQTPGYAGTQTGAPPGVGTAGAPGYVPVVAAPAQRLGYSSDRVFLPAYSTAPSVPQGRIYYPASSGPGQAPAPPPPPPPPPPPHSVQIGPPSPGPHVTFLPLSPIASGTPVKRSRVLNDGSMTAPPSPIVAGSIGMDSGSHPRGILKNAGTAEDSYLFCNVPEHHDLEDYIAELQEKLKRLKIKISKDRDLQREAEEDNENRLVRRLRGELEERRDELEGLDLAIERQKKNLKQLRKEEKYLEKERRDVKEDLEILRIQNSKFPRRRKSVDYDSDESFETRIENSRQKYLKDEIECLERTLAKRRGQLRDADRMLKECNNDIRDAREQARDTVNKFDKASTGLENTLKESNELERRANEAGVELIKASDTLSAIRSEVKDLDRKKHKQERLLRDITQVISKRDSEFKDLDARVRSANQNLQRIQADLAAATRREKETMDTIRDAETVLGKRRAEIARMREQIESQRQELEKVDQMMGKRRTELQLLEDTTERKKVELNNVLRDAEGEVNMKQRELRDYRDQLRQFEGQKVDLMNTIKTKRGELQKLKDETATEEEVLNKLLSTLNKHKSELKHTYEMQKLEQTSLESVKAQHSQKVAELDKTQKELLVERSELEQLNSENSRKAAEIERLRQAA</sequence>
<organism evidence="4 5">
    <name type="scientific">Tegillarca granosa</name>
    <name type="common">Malaysian cockle</name>
    <name type="synonym">Anadara granosa</name>
    <dbReference type="NCBI Taxonomy" id="220873"/>
    <lineage>
        <taxon>Eukaryota</taxon>
        <taxon>Metazoa</taxon>
        <taxon>Spiralia</taxon>
        <taxon>Lophotrochozoa</taxon>
        <taxon>Mollusca</taxon>
        <taxon>Bivalvia</taxon>
        <taxon>Autobranchia</taxon>
        <taxon>Pteriomorphia</taxon>
        <taxon>Arcoida</taxon>
        <taxon>Arcoidea</taxon>
        <taxon>Arcidae</taxon>
        <taxon>Tegillarca</taxon>
    </lineage>
</organism>
<evidence type="ECO:0000313" key="5">
    <source>
        <dbReference type="Proteomes" id="UP001217089"/>
    </source>
</evidence>
<evidence type="ECO:0000256" key="3">
    <source>
        <dbReference type="SAM" id="MobiDB-lite"/>
    </source>
</evidence>
<feature type="compositionally biased region" description="Basic and acidic residues" evidence="3">
    <location>
        <begin position="461"/>
        <end position="475"/>
    </location>
</feature>
<evidence type="ECO:0000313" key="4">
    <source>
        <dbReference type="EMBL" id="KAJ8300333.1"/>
    </source>
</evidence>
<name>A0ABQ9E4J4_TEGGR</name>
<dbReference type="EMBL" id="JARBDR010000919">
    <property type="protein sequence ID" value="KAJ8300333.1"/>
    <property type="molecule type" value="Genomic_DNA"/>
</dbReference>
<dbReference type="PANTHER" id="PTHR32083:SF48">
    <property type="entry name" value="TRANS-GOLGI NETWORK-LOCALIZED SYP41-INTERACTING PROTEIN 1"/>
    <property type="match status" value="1"/>
</dbReference>
<feature type="region of interest" description="Disordered" evidence="3">
    <location>
        <begin position="398"/>
        <end position="553"/>
    </location>
</feature>
<evidence type="ECO:0000256" key="1">
    <source>
        <dbReference type="ARBA" id="ARBA00023054"/>
    </source>
</evidence>
<feature type="region of interest" description="Disordered" evidence="3">
    <location>
        <begin position="77"/>
        <end position="103"/>
    </location>
</feature>
<feature type="region of interest" description="Disordered" evidence="3">
    <location>
        <begin position="576"/>
        <end position="596"/>
    </location>
</feature>
<keyword evidence="1 2" id="KW-0175">Coiled coil</keyword>
<dbReference type="Proteomes" id="UP001217089">
    <property type="component" value="Unassembled WGS sequence"/>
</dbReference>
<keyword evidence="5" id="KW-1185">Reference proteome</keyword>
<feature type="coiled-coil region" evidence="2">
    <location>
        <begin position="769"/>
        <end position="857"/>
    </location>
</feature>
<feature type="coiled-coil region" evidence="2">
    <location>
        <begin position="266"/>
        <end position="300"/>
    </location>
</feature>
<feature type="compositionally biased region" description="Pro residues" evidence="3">
    <location>
        <begin position="675"/>
        <end position="699"/>
    </location>
</feature>
<evidence type="ECO:0000256" key="2">
    <source>
        <dbReference type="SAM" id="Coils"/>
    </source>
</evidence>
<dbReference type="PANTHER" id="PTHR32083">
    <property type="entry name" value="CILIA AND FLAGELLA-ASSOCIATED PROTEIN 58-RELATED"/>
    <property type="match status" value="1"/>
</dbReference>
<comment type="caution">
    <text evidence="4">The sequence shown here is derived from an EMBL/GenBank/DDBJ whole genome shotgun (WGS) entry which is preliminary data.</text>
</comment>
<feature type="compositionally biased region" description="Basic and acidic residues" evidence="3">
    <location>
        <begin position="77"/>
        <end position="95"/>
    </location>
</feature>
<gene>
    <name evidence="4" type="ORF">KUTeg_021852</name>
</gene>
<feature type="region of interest" description="Disordered" evidence="3">
    <location>
        <begin position="1220"/>
        <end position="1239"/>
    </location>
</feature>
<protein>
    <submittedName>
        <fullName evidence="4">Uncharacterized protein</fullName>
    </submittedName>
</protein>
<accession>A0ABQ9E4J4</accession>
<proteinExistence type="predicted"/>